<gene>
    <name evidence="1" type="ORF">Godav_017980</name>
</gene>
<dbReference type="EMBL" id="JABFAC010000001">
    <property type="protein sequence ID" value="MBA0605394.1"/>
    <property type="molecule type" value="Genomic_DNA"/>
</dbReference>
<dbReference type="AlphaFoldDB" id="A0A7J8QUX9"/>
<dbReference type="Proteomes" id="UP000593561">
    <property type="component" value="Unassembled WGS sequence"/>
</dbReference>
<protein>
    <submittedName>
        <fullName evidence="1">Uncharacterized protein</fullName>
    </submittedName>
</protein>
<name>A0A7J8QUX9_GOSDV</name>
<sequence>MLRSASRHIIDLVNANLQSTYLRRSKRGVGEFMVNLVNN</sequence>
<comment type="caution">
    <text evidence="1">The sequence shown here is derived from an EMBL/GenBank/DDBJ whole genome shotgun (WGS) entry which is preliminary data.</text>
</comment>
<evidence type="ECO:0000313" key="1">
    <source>
        <dbReference type="EMBL" id="MBA0605394.1"/>
    </source>
</evidence>
<reference evidence="1 2" key="1">
    <citation type="journal article" date="2019" name="Genome Biol. Evol.">
        <title>Insights into the evolution of the New World diploid cottons (Gossypium, subgenus Houzingenia) based on genome sequencing.</title>
        <authorList>
            <person name="Grover C.E."/>
            <person name="Arick M.A. 2nd"/>
            <person name="Thrash A."/>
            <person name="Conover J.L."/>
            <person name="Sanders W.S."/>
            <person name="Peterson D.G."/>
            <person name="Frelichowski J.E."/>
            <person name="Scheffler J.A."/>
            <person name="Scheffler B.E."/>
            <person name="Wendel J.F."/>
        </authorList>
    </citation>
    <scope>NUCLEOTIDE SEQUENCE [LARGE SCALE GENOMIC DNA]</scope>
    <source>
        <strain evidence="1">27</strain>
        <tissue evidence="1">Leaf</tissue>
    </source>
</reference>
<accession>A0A7J8QUX9</accession>
<proteinExistence type="predicted"/>
<evidence type="ECO:0000313" key="2">
    <source>
        <dbReference type="Proteomes" id="UP000593561"/>
    </source>
</evidence>
<keyword evidence="2" id="KW-1185">Reference proteome</keyword>
<organism evidence="1 2">
    <name type="scientific">Gossypium davidsonii</name>
    <name type="common">Davidson's cotton</name>
    <name type="synonym">Gossypium klotzschianum subsp. davidsonii</name>
    <dbReference type="NCBI Taxonomy" id="34287"/>
    <lineage>
        <taxon>Eukaryota</taxon>
        <taxon>Viridiplantae</taxon>
        <taxon>Streptophyta</taxon>
        <taxon>Embryophyta</taxon>
        <taxon>Tracheophyta</taxon>
        <taxon>Spermatophyta</taxon>
        <taxon>Magnoliopsida</taxon>
        <taxon>eudicotyledons</taxon>
        <taxon>Gunneridae</taxon>
        <taxon>Pentapetalae</taxon>
        <taxon>rosids</taxon>
        <taxon>malvids</taxon>
        <taxon>Malvales</taxon>
        <taxon>Malvaceae</taxon>
        <taxon>Malvoideae</taxon>
        <taxon>Gossypium</taxon>
    </lineage>
</organism>